<feature type="signal peptide" evidence="3">
    <location>
        <begin position="1"/>
        <end position="29"/>
    </location>
</feature>
<dbReference type="NCBIfam" id="TIGR01901">
    <property type="entry name" value="adhes_NPXG"/>
    <property type="match status" value="1"/>
</dbReference>
<dbReference type="InterPro" id="IPR011050">
    <property type="entry name" value="Pectin_lyase_fold/virulence"/>
</dbReference>
<proteinExistence type="predicted"/>
<feature type="compositionally biased region" description="Polar residues" evidence="2">
    <location>
        <begin position="814"/>
        <end position="832"/>
    </location>
</feature>
<gene>
    <name evidence="5" type="ORF">CRM76_16600</name>
</gene>
<evidence type="ECO:0000256" key="3">
    <source>
        <dbReference type="SAM" id="SignalP"/>
    </source>
</evidence>
<dbReference type="SMART" id="SM00912">
    <property type="entry name" value="Haemagg_act"/>
    <property type="match status" value="1"/>
</dbReference>
<evidence type="ECO:0000313" key="5">
    <source>
        <dbReference type="EMBL" id="PEH73433.1"/>
    </source>
</evidence>
<dbReference type="SUPFAM" id="SSF51126">
    <property type="entry name" value="Pectin lyase-like"/>
    <property type="match status" value="1"/>
</dbReference>
<feature type="region of interest" description="Disordered" evidence="2">
    <location>
        <begin position="1018"/>
        <end position="1046"/>
    </location>
</feature>
<dbReference type="InterPro" id="IPR025157">
    <property type="entry name" value="Hemagglutinin_rpt"/>
</dbReference>
<feature type="chain" id="PRO_5012315007" evidence="3">
    <location>
        <begin position="30"/>
        <end position="1609"/>
    </location>
</feature>
<feature type="region of interest" description="Disordered" evidence="2">
    <location>
        <begin position="810"/>
        <end position="832"/>
    </location>
</feature>
<feature type="compositionally biased region" description="Polar residues" evidence="2">
    <location>
        <begin position="472"/>
        <end position="482"/>
    </location>
</feature>
<dbReference type="STRING" id="636.AAW15_11945"/>
<feature type="compositionally biased region" description="Low complexity" evidence="2">
    <location>
        <begin position="1036"/>
        <end position="1046"/>
    </location>
</feature>
<feature type="region of interest" description="Disordered" evidence="2">
    <location>
        <begin position="1099"/>
        <end position="1128"/>
    </location>
</feature>
<reference evidence="6" key="1">
    <citation type="submission" date="2017-09" db="EMBL/GenBank/DDBJ databases">
        <title>FDA dAtabase for Regulatory Grade micrObial Sequences (FDA-ARGOS): Supporting development and validation of Infectious Disease Dx tests.</title>
        <authorList>
            <person name="Goldberg B."/>
            <person name="Campos J."/>
            <person name="Tallon L."/>
            <person name="Sadzewicz L."/>
            <person name="Ott S."/>
            <person name="Zhao X."/>
            <person name="Nagaraj S."/>
            <person name="Vavikolanu K."/>
            <person name="Aluvathingal J."/>
            <person name="Nadendla S."/>
            <person name="Geyer C."/>
            <person name="Sichtig H."/>
        </authorList>
    </citation>
    <scope>NUCLEOTIDE SEQUENCE [LARGE SCALE GENOMIC DNA]</scope>
    <source>
        <strain evidence="6">FDAARGOS_370</strain>
    </source>
</reference>
<feature type="compositionally biased region" description="Low complexity" evidence="2">
    <location>
        <begin position="1194"/>
        <end position="1204"/>
    </location>
</feature>
<feature type="region of interest" description="Disordered" evidence="2">
    <location>
        <begin position="546"/>
        <end position="599"/>
    </location>
</feature>
<evidence type="ECO:0000259" key="4">
    <source>
        <dbReference type="SMART" id="SM00912"/>
    </source>
</evidence>
<dbReference type="Pfam" id="PF13332">
    <property type="entry name" value="Fil_haemagg_2"/>
    <property type="match status" value="5"/>
</dbReference>
<evidence type="ECO:0000256" key="1">
    <source>
        <dbReference type="ARBA" id="ARBA00022656"/>
    </source>
</evidence>
<name>A0A2A7U5A7_EDWTA</name>
<protein>
    <submittedName>
        <fullName evidence="5">Hemolysin</fullName>
    </submittedName>
</protein>
<feature type="region of interest" description="Disordered" evidence="2">
    <location>
        <begin position="1285"/>
        <end position="1313"/>
    </location>
</feature>
<dbReference type="GO" id="GO:0090729">
    <property type="term" value="F:toxin activity"/>
    <property type="evidence" value="ECO:0007669"/>
    <property type="project" value="UniProtKB-KW"/>
</dbReference>
<feature type="compositionally biased region" description="Basic and acidic residues" evidence="2">
    <location>
        <begin position="555"/>
        <end position="570"/>
    </location>
</feature>
<organism evidence="5 6">
    <name type="scientific">Edwardsiella tarda</name>
    <dbReference type="NCBI Taxonomy" id="636"/>
    <lineage>
        <taxon>Bacteria</taxon>
        <taxon>Pseudomonadati</taxon>
        <taxon>Pseudomonadota</taxon>
        <taxon>Gammaproteobacteria</taxon>
        <taxon>Enterobacterales</taxon>
        <taxon>Hafniaceae</taxon>
        <taxon>Edwardsiella</taxon>
    </lineage>
</organism>
<dbReference type="SMR" id="A0A2A7U5A7"/>
<sequence length="1609" mass="168468">MAYQHFKLSSAGRLATIIAISFVACSSFAAGIVADGGALGPGVATAANGAQVVNIVKPTDQGLSHNQYQDFNVNRPGAVFNNALSAGQSQLAGQLAANPNLNGHSASVILNEVISRNPSLLLGQQEVFGMAADYVLANPNGITCDGCGFINTSRSSLVVGNPLIENGMLRAYSTLNNHNLLQIGSGGVTAERVLDLVAPRIESNGAVRAEAINAISGNNRLTRDLTQIEAAPNDTALDSYYLGSMQAGRIRIINTAEGSGVKLAGSLQAEQAITVKAKDRLALQSAQLRGGDVTLQAKTLRAEGTLTERTTQSSGKDNYQNYRGGIDVHASQQEQGYRRTEISGKNLTLVAAESNHLTATDLRGDDVTIQGGDVLLDGQLLTQRQEQTDNRWFYSWQHDETRRNSQQQAQTGRIEARHNVNLSATRGDLRLEGSEVKAGQDIRLQAQGDIALRGVREHDESQLTGYKRNEGASLNSGRWQQRQSEERLRQVSLRAGHDAALQAKGSLNAQAAQIQSGNDAEIAAAGTVTLDVQNVANRKSEVDNHTYWGGIGGGGERDNNHSQERSHASEVESGGTLTISGGQGVTISGSRAQGGRGGVVQARQGNVVIDHVVNTSSEQDNSRRGGAFNITTASQQRKESHEQLRASQLTSDVNLRVQSAGDIQVQGSQVAGGGHVDLNAGGRVDVKAAAGVDSRDEQSTSLHASAYAKKQGDKQYRVGLGLEHTAQQETSQSVTHRGSQIQGASVALTAGEDVQFTGSRLQANAGDAQISGKNVAFVSAEDSQESRSQKQTAGGGLYYTAGIDKAGSGYEGHYSTSDSQQKQTRARGSSSEVKGNLIINAQDTLTQQGASHQVGGAYRAQAASVAQLEAHDRDSSRSQGTRVDAEVGANVDYSAVTRPLAGAAQKVASLDVNGAIDEVGKVGKPNLGLDIGANGGTKTESRSESRAKTTHIQAGSIEVTARDTIHDRGTQYRANTGGVTLQADNHRFEAASDSSSSQSSAVQGGATLRVYTTTGKDIGVTASGQGENRRREEQHSQAQSGSIQAQSGIDIRLGQAGNYQGTALDGGQGKTQIHSAGDLHIAQATDSHSTRHQGFDAHARASGDMNSGSAALGGGQDNGQQSNTQAHVASIRSAGGVTLESGGALTLQGAQVDSQGDVTLRAADRLDLRQADAQRQQEGSVWSGELSGGGGRSSSGDSKSRNGSLGAKAGVTMQHEQQSTAQGGRISGANVTLSAGSEARDALHLQGTQVKGKAVTLDAQQGGIVLESAKDSQVKNNWGFEATGSLSASQSESKDAQGQADPATRQNRHTLNSGLKVNVDQQDQTKQHNTQIHAEQVNVSSHDDTRLAGARIEGERITGKIGGDLHLESRQDSERATQVNAGLTFGHSNDEGASKTAKLSKVATPHLSQKVQGKLEGAIDRASDKVTESYNSAVRRLDKRQDTSGSVSFDKANERVTLPETLSTEKPQAARWDRAARSVGNGVKSSLTGAPGAQGNLHVEGKRVDNQAVEQQSALMGRQGVDLQVDGDTRLTGALIESSEGAVNLNGSRVVQQDLAGHRYQGSGKGEVPLSVGGLTGVVNKLVTKGELPLSVSVDSSQADSHSALRSKP</sequence>
<evidence type="ECO:0000313" key="6">
    <source>
        <dbReference type="Proteomes" id="UP000219788"/>
    </source>
</evidence>
<feature type="compositionally biased region" description="Polar residues" evidence="2">
    <location>
        <begin position="1118"/>
        <end position="1127"/>
    </location>
</feature>
<keyword evidence="1" id="KW-0800">Toxin</keyword>
<dbReference type="RefSeq" id="WP_098143382.1">
    <property type="nucleotide sequence ID" value="NZ_PDDV01000013.1"/>
</dbReference>
<feature type="domain" description="Filamentous haemagglutinin FhaB/tRNA nuclease CdiA-like TPS" evidence="4">
    <location>
        <begin position="47"/>
        <end position="167"/>
    </location>
</feature>
<dbReference type="InterPro" id="IPR012334">
    <property type="entry name" value="Pectin_lyas_fold"/>
</dbReference>
<dbReference type="OrthoDB" id="2664633at2"/>
<dbReference type="Proteomes" id="UP000219788">
    <property type="component" value="Unassembled WGS sequence"/>
</dbReference>
<evidence type="ECO:0000256" key="2">
    <source>
        <dbReference type="SAM" id="MobiDB-lite"/>
    </source>
</evidence>
<feature type="region of interest" description="Disordered" evidence="2">
    <location>
        <begin position="1170"/>
        <end position="1226"/>
    </location>
</feature>
<dbReference type="EMBL" id="PDDV01000013">
    <property type="protein sequence ID" value="PEH73433.1"/>
    <property type="molecule type" value="Genomic_DNA"/>
</dbReference>
<accession>A0A2A7U5A7</accession>
<dbReference type="Gene3D" id="2.160.20.10">
    <property type="entry name" value="Single-stranded right-handed beta-helix, Pectin lyase-like"/>
    <property type="match status" value="1"/>
</dbReference>
<dbReference type="GO" id="GO:0003824">
    <property type="term" value="F:catalytic activity"/>
    <property type="evidence" value="ECO:0007669"/>
    <property type="project" value="UniProtKB-ARBA"/>
</dbReference>
<dbReference type="Pfam" id="PF05860">
    <property type="entry name" value="TPS"/>
    <property type="match status" value="1"/>
</dbReference>
<feature type="compositionally biased region" description="Low complexity" evidence="2">
    <location>
        <begin position="1173"/>
        <end position="1185"/>
    </location>
</feature>
<dbReference type="InterPro" id="IPR008638">
    <property type="entry name" value="FhaB/CdiA-like_TPS"/>
</dbReference>
<comment type="caution">
    <text evidence="5">The sequence shown here is derived from an EMBL/GenBank/DDBJ whole genome shotgun (WGS) entry which is preliminary data.</text>
</comment>
<keyword evidence="3" id="KW-0732">Signal</keyword>
<feature type="region of interest" description="Disordered" evidence="2">
    <location>
        <begin position="462"/>
        <end position="483"/>
    </location>
</feature>
<dbReference type="PROSITE" id="PS51257">
    <property type="entry name" value="PROKAR_LIPOPROTEIN"/>
    <property type="match status" value="1"/>
</dbReference>